<gene>
    <name evidence="1" type="ORF">Poly30_25180</name>
</gene>
<reference evidence="1 2" key="1">
    <citation type="submission" date="2019-02" db="EMBL/GenBank/DDBJ databases">
        <title>Deep-cultivation of Planctomycetes and their phenomic and genomic characterization uncovers novel biology.</title>
        <authorList>
            <person name="Wiegand S."/>
            <person name="Jogler M."/>
            <person name="Boedeker C."/>
            <person name="Pinto D."/>
            <person name="Vollmers J."/>
            <person name="Rivas-Marin E."/>
            <person name="Kohn T."/>
            <person name="Peeters S.H."/>
            <person name="Heuer A."/>
            <person name="Rast P."/>
            <person name="Oberbeckmann S."/>
            <person name="Bunk B."/>
            <person name="Jeske O."/>
            <person name="Meyerdierks A."/>
            <person name="Storesund J.E."/>
            <person name="Kallscheuer N."/>
            <person name="Luecker S."/>
            <person name="Lage O.M."/>
            <person name="Pohl T."/>
            <person name="Merkel B.J."/>
            <person name="Hornburger P."/>
            <person name="Mueller R.-W."/>
            <person name="Bruemmer F."/>
            <person name="Labrenz M."/>
            <person name="Spormann A.M."/>
            <person name="Op den Camp H."/>
            <person name="Overmann J."/>
            <person name="Amann R."/>
            <person name="Jetten M.S.M."/>
            <person name="Mascher T."/>
            <person name="Medema M.H."/>
            <person name="Devos D.P."/>
            <person name="Kaster A.-K."/>
            <person name="Ovreas L."/>
            <person name="Rohde M."/>
            <person name="Galperin M.Y."/>
            <person name="Jogler C."/>
        </authorList>
    </citation>
    <scope>NUCLEOTIDE SEQUENCE [LARGE SCALE GENOMIC DNA]</scope>
    <source>
        <strain evidence="1 2">Poly30</strain>
    </source>
</reference>
<name>A0A518ESC7_9BACT</name>
<evidence type="ECO:0000313" key="1">
    <source>
        <dbReference type="EMBL" id="QDV06999.1"/>
    </source>
</evidence>
<dbReference type="AlphaFoldDB" id="A0A518ESC7"/>
<accession>A0A518ESC7</accession>
<keyword evidence="2" id="KW-1185">Reference proteome</keyword>
<dbReference type="Proteomes" id="UP000320390">
    <property type="component" value="Chromosome"/>
</dbReference>
<organism evidence="1 2">
    <name type="scientific">Saltatorellus ferox</name>
    <dbReference type="NCBI Taxonomy" id="2528018"/>
    <lineage>
        <taxon>Bacteria</taxon>
        <taxon>Pseudomonadati</taxon>
        <taxon>Planctomycetota</taxon>
        <taxon>Planctomycetia</taxon>
        <taxon>Planctomycetia incertae sedis</taxon>
        <taxon>Saltatorellus</taxon>
    </lineage>
</organism>
<protein>
    <submittedName>
        <fullName evidence="1">Uncharacterized protein</fullName>
    </submittedName>
</protein>
<proteinExistence type="predicted"/>
<dbReference type="RefSeq" id="WP_145197683.1">
    <property type="nucleotide sequence ID" value="NZ_CP036434.1"/>
</dbReference>
<evidence type="ECO:0000313" key="2">
    <source>
        <dbReference type="Proteomes" id="UP000320390"/>
    </source>
</evidence>
<sequence length="161" mass="17077">MITPLRQRHRWLAPGSFAVALLGFAAAIAVRPDPSWMQEGGPETSFEEANLAAEPAGGGRTSIEHSSEHSSGRFSVAVGPVGAGFREVWLLPAEVLDIPDLLVYSSERSSDELTLPIDARLLGPAAQGTPTRFEVPIEAKGLLLFSLGHQTVEAVIALEAP</sequence>
<dbReference type="EMBL" id="CP036434">
    <property type="protein sequence ID" value="QDV06999.1"/>
    <property type="molecule type" value="Genomic_DNA"/>
</dbReference>